<feature type="transmembrane region" description="Helical" evidence="8">
    <location>
        <begin position="157"/>
        <end position="177"/>
    </location>
</feature>
<dbReference type="Proteomes" id="UP000694393">
    <property type="component" value="Unplaced"/>
</dbReference>
<dbReference type="Pfam" id="PF04258">
    <property type="entry name" value="Peptidase_A22B"/>
    <property type="match status" value="1"/>
</dbReference>
<evidence type="ECO:0000313" key="9">
    <source>
        <dbReference type="Ensembl" id="ENSPCEP00000004633.1"/>
    </source>
</evidence>
<dbReference type="GO" id="GO:0098553">
    <property type="term" value="C:lumenal side of endoplasmic reticulum membrane"/>
    <property type="evidence" value="ECO:0007669"/>
    <property type="project" value="TreeGrafter"/>
</dbReference>
<dbReference type="GO" id="GO:0005765">
    <property type="term" value="C:lysosomal membrane"/>
    <property type="evidence" value="ECO:0007669"/>
    <property type="project" value="TreeGrafter"/>
</dbReference>
<evidence type="ECO:0000256" key="7">
    <source>
        <dbReference type="ARBA" id="ARBA00023136"/>
    </source>
</evidence>
<keyword evidence="10" id="KW-1185">Reference proteome</keyword>
<dbReference type="GO" id="GO:0030660">
    <property type="term" value="C:Golgi-associated vesicle membrane"/>
    <property type="evidence" value="ECO:0007669"/>
    <property type="project" value="TreeGrafter"/>
</dbReference>
<dbReference type="SMART" id="SM00730">
    <property type="entry name" value="PSN"/>
    <property type="match status" value="1"/>
</dbReference>
<dbReference type="GO" id="GO:0033619">
    <property type="term" value="P:membrane protein proteolysis"/>
    <property type="evidence" value="ECO:0007669"/>
    <property type="project" value="TreeGrafter"/>
</dbReference>
<comment type="similarity">
    <text evidence="3">Belongs to the peptidase A22B family.</text>
</comment>
<evidence type="ECO:0000256" key="6">
    <source>
        <dbReference type="ARBA" id="ARBA00022989"/>
    </source>
</evidence>
<accession>A0A8C8RG29</accession>
<dbReference type="GO" id="GO:0042500">
    <property type="term" value="F:aspartic endopeptidase activity, intramembrane cleaving"/>
    <property type="evidence" value="ECO:0007669"/>
    <property type="project" value="InterPro"/>
</dbReference>
<reference evidence="9" key="1">
    <citation type="submission" date="2025-08" db="UniProtKB">
        <authorList>
            <consortium name="Ensembl"/>
        </authorList>
    </citation>
    <scope>IDENTIFICATION</scope>
</reference>
<keyword evidence="5" id="KW-0378">Hydrolase</keyword>
<dbReference type="Ensembl" id="ENSPCET00000004791.1">
    <property type="protein sequence ID" value="ENSPCEP00000004633.1"/>
    <property type="gene ID" value="ENSPCEG00000003743.1"/>
</dbReference>
<evidence type="ECO:0000256" key="3">
    <source>
        <dbReference type="ARBA" id="ARBA00006859"/>
    </source>
</evidence>
<reference evidence="9" key="2">
    <citation type="submission" date="2025-09" db="UniProtKB">
        <authorList>
            <consortium name="Ensembl"/>
        </authorList>
    </citation>
    <scope>IDENTIFICATION</scope>
</reference>
<protein>
    <submittedName>
        <fullName evidence="9">Uncharacterized protein</fullName>
    </submittedName>
</protein>
<evidence type="ECO:0000256" key="8">
    <source>
        <dbReference type="SAM" id="Phobius"/>
    </source>
</evidence>
<evidence type="ECO:0000256" key="2">
    <source>
        <dbReference type="ARBA" id="ARBA00004366"/>
    </source>
</evidence>
<keyword evidence="4 8" id="KW-0812">Transmembrane</keyword>
<dbReference type="AlphaFoldDB" id="A0A8C8RG29"/>
<dbReference type="PANTHER" id="PTHR12174">
    <property type="entry name" value="SIGNAL PEPTIDE PEPTIDASE"/>
    <property type="match status" value="1"/>
</dbReference>
<evidence type="ECO:0000256" key="4">
    <source>
        <dbReference type="ARBA" id="ARBA00022692"/>
    </source>
</evidence>
<evidence type="ECO:0000256" key="5">
    <source>
        <dbReference type="ARBA" id="ARBA00022801"/>
    </source>
</evidence>
<comment type="subcellular location">
    <subcellularLocation>
        <location evidence="1">Endomembrane system</location>
        <topology evidence="1">Multi-pass membrane protein</topology>
    </subcellularLocation>
    <subcellularLocation>
        <location evidence="2">Membrane</location>
        <topology evidence="2">Multi-pass membrane protein</topology>
        <orientation evidence="2">Lumenal side</orientation>
    </subcellularLocation>
</comment>
<sequence length="363" mass="41079">GHRGALPLNTAFKESSKHIIALPIATLHYSDMLDIVGKNVNEPPLRAAIYIYTRLNLDYSMAILFILANQWLLGRGCGVTTAISSLLLLLLYCFYDHFVYVMIGCLFPFVRRIPLGECRSPFRNEDRWAWILTPALGITYYLFMIKYNHIPTMQYCTFYLLAFLVTDAFFKFISPLLTQSRESIMEVTALSPSDSALNEKIPLVLKVPNLNSPPLDCCGKACNTLGLGNILIPGFKFLVTYCHKFDIEAVSSKVYYVASTIAYGIGLLGTLAVRAFALYTYHWLFVALRCQELRLFWLGSDFEETLPHLPLEKALASYPHPSNESNTPTREDQFHIQRAPYPCQQTQACTKNCYLGWCLGSEA</sequence>
<proteinExistence type="inferred from homology"/>
<dbReference type="InterPro" id="IPR007369">
    <property type="entry name" value="Peptidase_A22B_SPP"/>
</dbReference>
<evidence type="ECO:0000256" key="1">
    <source>
        <dbReference type="ARBA" id="ARBA00004127"/>
    </source>
</evidence>
<feature type="transmembrane region" description="Helical" evidence="8">
    <location>
        <begin position="128"/>
        <end position="145"/>
    </location>
</feature>
<dbReference type="PANTHER" id="PTHR12174:SF39">
    <property type="entry name" value="SIGNAL PEPTIDE PEPTIDASE-LIKE 2B"/>
    <property type="match status" value="1"/>
</dbReference>
<keyword evidence="7 8" id="KW-0472">Membrane</keyword>
<feature type="transmembrane region" description="Helical" evidence="8">
    <location>
        <begin position="254"/>
        <end position="281"/>
    </location>
</feature>
<evidence type="ECO:0000313" key="10">
    <source>
        <dbReference type="Proteomes" id="UP000694393"/>
    </source>
</evidence>
<keyword evidence="6 8" id="KW-1133">Transmembrane helix</keyword>
<dbReference type="GO" id="GO:0098554">
    <property type="term" value="C:cytoplasmic side of endoplasmic reticulum membrane"/>
    <property type="evidence" value="ECO:0007669"/>
    <property type="project" value="TreeGrafter"/>
</dbReference>
<dbReference type="InterPro" id="IPR006639">
    <property type="entry name" value="Preselin/SPP"/>
</dbReference>
<organism evidence="9 10">
    <name type="scientific">Pelusios castaneus</name>
    <name type="common">West African mud turtle</name>
    <dbReference type="NCBI Taxonomy" id="367368"/>
    <lineage>
        <taxon>Eukaryota</taxon>
        <taxon>Metazoa</taxon>
        <taxon>Chordata</taxon>
        <taxon>Craniata</taxon>
        <taxon>Vertebrata</taxon>
        <taxon>Euteleostomi</taxon>
        <taxon>Archelosauria</taxon>
        <taxon>Testudinata</taxon>
        <taxon>Testudines</taxon>
        <taxon>Pleurodira</taxon>
        <taxon>Pelomedusidae</taxon>
        <taxon>Pelusios</taxon>
    </lineage>
</organism>
<name>A0A8C8RG29_9SAUR</name>